<dbReference type="PANTHER" id="PTHR22792:SF62">
    <property type="entry name" value="LA-RELATED PROTEIN 7"/>
    <property type="match status" value="1"/>
</dbReference>
<dbReference type="HOGENOM" id="CLU_410555_0_0_1"/>
<feature type="compositionally biased region" description="Basic and acidic residues" evidence="3">
    <location>
        <begin position="21"/>
        <end position="30"/>
    </location>
</feature>
<evidence type="ECO:0000259" key="4">
    <source>
        <dbReference type="PROSITE" id="PS50961"/>
    </source>
</evidence>
<feature type="compositionally biased region" description="Low complexity" evidence="3">
    <location>
        <begin position="289"/>
        <end position="298"/>
    </location>
</feature>
<keyword evidence="6" id="KW-1185">Reference proteome</keyword>
<dbReference type="OrthoDB" id="340227at2759"/>
<dbReference type="EMBL" id="KI545873">
    <property type="protein sequence ID" value="EST06376.1"/>
    <property type="molecule type" value="Genomic_DNA"/>
</dbReference>
<feature type="compositionally biased region" description="Low complexity" evidence="3">
    <location>
        <begin position="386"/>
        <end position="397"/>
    </location>
</feature>
<dbReference type="Pfam" id="PF05383">
    <property type="entry name" value="La"/>
    <property type="match status" value="1"/>
</dbReference>
<dbReference type="CDD" id="cd07323">
    <property type="entry name" value="LAM"/>
    <property type="match status" value="1"/>
</dbReference>
<sequence length="669" mass="69137">MPKFGGFGTNGSAAQTDDEAEKQAAKKAERAVAAAWGAGKNVWSKSQQQTQHDQQASHQDASKDEASAAISSGDATKNSSSADGASVQAGSPPASVKVNGIHSTSGEDGIAAATGKEKASAAKSGSQNANSDAVPSKKQTQSKPPAGKNAKGAGTQQHKAAATTVPSFEDVNNWPSPLDAGKKTGEKPRASVGSSDHDAQTQPGTQKSLKETLDELQVRLAPGANPQQAGATAGGAKKGKQQWVPILPEITHASHNAPGAKGARPAQDAKQGKGTNKQQQQRKEGNKGAGQSQQSGQSAKKDAANKAKDKSSQAKDGVNQASTGVKASETRGKKESPAQPTSQDQKVGAAVPSEANAGPEMSSAATVVTESKVATSQGQSAHPKQSSSSATESASAGTEEKQTTSTPASASARDASATKQSQQARTHLRPLPNGISRPNGVVPSRSGASSGTGTPITNRGSPRGSFVSSPNVHPNHTAPSHTDIVQPPPIFYGPSGAATPMHANSSTTWLPYTTPFSRPIPYLFDTTQQTGAPLPPAPLGPLLTQIEFYFSQHNLQGDFFLRGKMDAQGWVDMGVLAGFKRVQAMTEDVQTVKDALLYSAVLDVDGWRVRRRFGWEMYVLPAAEMVESEVNGRPNGDKAEKDGEKVEGEDEEEALGVVAASGFGGALEA</sequence>
<dbReference type="STRING" id="1365824.V5E7T4"/>
<feature type="compositionally biased region" description="Polar residues" evidence="3">
    <location>
        <begin position="69"/>
        <end position="83"/>
    </location>
</feature>
<dbReference type="Gene3D" id="1.10.10.10">
    <property type="entry name" value="Winged helix-like DNA-binding domain superfamily/Winged helix DNA-binding domain"/>
    <property type="match status" value="1"/>
</dbReference>
<feature type="compositionally biased region" description="Basic and acidic residues" evidence="3">
    <location>
        <begin position="635"/>
        <end position="646"/>
    </location>
</feature>
<evidence type="ECO:0000256" key="2">
    <source>
        <dbReference type="PROSITE-ProRule" id="PRU00332"/>
    </source>
</evidence>
<dbReference type="GeneID" id="27420483"/>
<evidence type="ECO:0000256" key="3">
    <source>
        <dbReference type="SAM" id="MobiDB-lite"/>
    </source>
</evidence>
<proteinExistence type="predicted"/>
<feature type="compositionally biased region" description="Basic and acidic residues" evidence="3">
    <location>
        <begin position="180"/>
        <end position="199"/>
    </location>
</feature>
<gene>
    <name evidence="5" type="ORF">PSEUBRA_SCAF3g03868</name>
</gene>
<organism evidence="5 6">
    <name type="scientific">Kalmanozyma brasiliensis (strain GHG001)</name>
    <name type="common">Yeast</name>
    <name type="synonym">Pseudozyma brasiliensis</name>
    <dbReference type="NCBI Taxonomy" id="1365824"/>
    <lineage>
        <taxon>Eukaryota</taxon>
        <taxon>Fungi</taxon>
        <taxon>Dikarya</taxon>
        <taxon>Basidiomycota</taxon>
        <taxon>Ustilaginomycotina</taxon>
        <taxon>Ustilaginomycetes</taxon>
        <taxon>Ustilaginales</taxon>
        <taxon>Ustilaginaceae</taxon>
        <taxon>Kalmanozyma</taxon>
    </lineage>
</organism>
<feature type="region of interest" description="Disordered" evidence="3">
    <location>
        <begin position="629"/>
        <end position="652"/>
    </location>
</feature>
<feature type="region of interest" description="Disordered" evidence="3">
    <location>
        <begin position="1"/>
        <end position="493"/>
    </location>
</feature>
<accession>V5E7T4</accession>
<dbReference type="PROSITE" id="PS50961">
    <property type="entry name" value="HTH_LA"/>
    <property type="match status" value="1"/>
</dbReference>
<feature type="compositionally biased region" description="Low complexity" evidence="3">
    <location>
        <begin position="46"/>
        <end position="59"/>
    </location>
</feature>
<dbReference type="PANTHER" id="PTHR22792">
    <property type="entry name" value="LUPUS LA PROTEIN-RELATED"/>
    <property type="match status" value="1"/>
</dbReference>
<feature type="compositionally biased region" description="Polar residues" evidence="3">
    <location>
        <begin position="127"/>
        <end position="143"/>
    </location>
</feature>
<dbReference type="InterPro" id="IPR006630">
    <property type="entry name" value="La_HTH"/>
</dbReference>
<feature type="compositionally biased region" description="Polar residues" evidence="3">
    <location>
        <begin position="446"/>
        <end position="480"/>
    </location>
</feature>
<evidence type="ECO:0000256" key="1">
    <source>
        <dbReference type="ARBA" id="ARBA00022884"/>
    </source>
</evidence>
<dbReference type="InterPro" id="IPR036390">
    <property type="entry name" value="WH_DNA-bd_sf"/>
</dbReference>
<feature type="domain" description="HTH La-type RNA-binding" evidence="4">
    <location>
        <begin position="532"/>
        <end position="622"/>
    </location>
</feature>
<name>V5E7T4_KALBG</name>
<keyword evidence="1 2" id="KW-0694">RNA-binding</keyword>
<feature type="compositionally biased region" description="Basic and acidic residues" evidence="3">
    <location>
        <begin position="299"/>
        <end position="313"/>
    </location>
</feature>
<dbReference type="SUPFAM" id="SSF46785">
    <property type="entry name" value="Winged helix' DNA-binding domain"/>
    <property type="match status" value="1"/>
</dbReference>
<evidence type="ECO:0000313" key="5">
    <source>
        <dbReference type="EMBL" id="EST06376.1"/>
    </source>
</evidence>
<dbReference type="InterPro" id="IPR036388">
    <property type="entry name" value="WH-like_DNA-bd_sf"/>
</dbReference>
<feature type="compositionally biased region" description="Polar residues" evidence="3">
    <location>
        <begin position="363"/>
        <end position="385"/>
    </location>
</feature>
<dbReference type="GO" id="GO:0003723">
    <property type="term" value="F:RNA binding"/>
    <property type="evidence" value="ECO:0007669"/>
    <property type="project" value="UniProtKB-UniRule"/>
</dbReference>
<feature type="compositionally biased region" description="Basic and acidic residues" evidence="3">
    <location>
        <begin position="208"/>
        <end position="217"/>
    </location>
</feature>
<reference evidence="6" key="1">
    <citation type="journal article" date="2013" name="Genome Announc.">
        <title>Draft genome sequence of Pseudozyma brasiliensis sp. nov. strain GHG001, a high producer of endo-1,4-xylanase isolated from an insect pest of sugarcane.</title>
        <authorList>
            <person name="Oliveira J.V.D.C."/>
            <person name="dos Santos R.A.C."/>
            <person name="Borges T.A."/>
            <person name="Riano-Pachon D.M."/>
            <person name="Goldman G.H."/>
        </authorList>
    </citation>
    <scope>NUCLEOTIDE SEQUENCE [LARGE SCALE GENOMIC DNA]</scope>
    <source>
        <strain evidence="6">GHG001</strain>
    </source>
</reference>
<dbReference type="eggNOG" id="KOG2590">
    <property type="taxonomic scope" value="Eukaryota"/>
</dbReference>
<dbReference type="Proteomes" id="UP000019377">
    <property type="component" value="Unassembled WGS sequence"/>
</dbReference>
<evidence type="ECO:0000313" key="6">
    <source>
        <dbReference type="Proteomes" id="UP000019377"/>
    </source>
</evidence>
<dbReference type="InterPro" id="IPR045180">
    <property type="entry name" value="La_dom_prot"/>
</dbReference>
<dbReference type="OMA" id="PYVPHFA"/>
<dbReference type="SMART" id="SM00715">
    <property type="entry name" value="LA"/>
    <property type="match status" value="1"/>
</dbReference>
<dbReference type="AlphaFoldDB" id="V5E7T4"/>
<protein>
    <recommendedName>
        <fullName evidence="4">HTH La-type RNA-binding domain-containing protein</fullName>
    </recommendedName>
</protein>